<gene>
    <name evidence="1" type="ORF">PCS_02572</name>
</gene>
<protein>
    <submittedName>
        <fullName evidence="1">Uncharacterized protein</fullName>
    </submittedName>
</protein>
<reference evidence="1 2" key="1">
    <citation type="journal article" date="2013" name="Genome Announc.">
        <title>Draft Genome Sequence for Desulfovibrio africanus Strain PCS.</title>
        <authorList>
            <person name="Brown S.D."/>
            <person name="Utturkar S.M."/>
            <person name="Arkin A.P."/>
            <person name="Deutschbauer A.M."/>
            <person name="Elias D.A."/>
            <person name="Hazen T.C."/>
            <person name="Chakraborty R."/>
        </authorList>
    </citation>
    <scope>NUCLEOTIDE SEQUENCE [LARGE SCALE GENOMIC DNA]</scope>
    <source>
        <strain evidence="1 2">PCS</strain>
    </source>
</reference>
<evidence type="ECO:0000313" key="1">
    <source>
        <dbReference type="EMBL" id="EMG36560.1"/>
    </source>
</evidence>
<accession>M5PR75</accession>
<dbReference type="AlphaFoldDB" id="M5PR75"/>
<comment type="caution">
    <text evidence="1">The sequence shown here is derived from an EMBL/GenBank/DDBJ whole genome shotgun (WGS) entry which is preliminary data.</text>
</comment>
<sequence>MIHVDQGFLLEPASCMMVLTCWRISSANRTGYHTSKHAVMFRAMLAWIRKSSASGFDLDSGNAFLSRSARCASSGQWGRAPCGHSLRPCVRPIHSGLAHEGTQTCSTANMSSVYRCVNSLSGTQCTPALSFCMQPGLHGRHLEFVGPWVVSFHPPLEAWPAWPAPRIRRPRRVTGRPSPRAD</sequence>
<evidence type="ECO:0000313" key="2">
    <source>
        <dbReference type="Proteomes" id="UP000011922"/>
    </source>
</evidence>
<proteinExistence type="predicted"/>
<organism evidence="1 2">
    <name type="scientific">Desulfocurvibacter africanus PCS</name>
    <dbReference type="NCBI Taxonomy" id="1262666"/>
    <lineage>
        <taxon>Bacteria</taxon>
        <taxon>Pseudomonadati</taxon>
        <taxon>Thermodesulfobacteriota</taxon>
        <taxon>Desulfovibrionia</taxon>
        <taxon>Desulfovibrionales</taxon>
        <taxon>Desulfovibrionaceae</taxon>
        <taxon>Desulfocurvibacter</taxon>
    </lineage>
</organism>
<dbReference type="Proteomes" id="UP000011922">
    <property type="component" value="Unassembled WGS sequence"/>
</dbReference>
<dbReference type="EMBL" id="AOSV01000029">
    <property type="protein sequence ID" value="EMG36560.1"/>
    <property type="molecule type" value="Genomic_DNA"/>
</dbReference>
<name>M5PR75_DESAF</name>